<evidence type="ECO:0000313" key="2">
    <source>
        <dbReference type="EMBL" id="PON34637.1"/>
    </source>
</evidence>
<keyword evidence="2" id="KW-0269">Exonuclease</keyword>
<dbReference type="InParanoid" id="A0A2P5ADL9"/>
<dbReference type="PANTHER" id="PTHR33710:SF71">
    <property type="entry name" value="ENDONUCLEASE_EXONUCLEASE_PHOSPHATASE DOMAIN-CONTAINING PROTEIN"/>
    <property type="match status" value="1"/>
</dbReference>
<name>A0A2P5ADL9_TREOI</name>
<dbReference type="Proteomes" id="UP000237000">
    <property type="component" value="Unassembled WGS sequence"/>
</dbReference>
<proteinExistence type="predicted"/>
<reference evidence="3" key="1">
    <citation type="submission" date="2016-06" db="EMBL/GenBank/DDBJ databases">
        <title>Parallel loss of symbiosis genes in relatives of nitrogen-fixing non-legume Parasponia.</title>
        <authorList>
            <person name="Van Velzen R."/>
            <person name="Holmer R."/>
            <person name="Bu F."/>
            <person name="Rutten L."/>
            <person name="Van Zeijl A."/>
            <person name="Liu W."/>
            <person name="Santuari L."/>
            <person name="Cao Q."/>
            <person name="Sharma T."/>
            <person name="Shen D."/>
            <person name="Roswanjaya Y."/>
            <person name="Wardhani T."/>
            <person name="Kalhor M.S."/>
            <person name="Jansen J."/>
            <person name="Van den Hoogen J."/>
            <person name="Gungor B."/>
            <person name="Hartog M."/>
            <person name="Hontelez J."/>
            <person name="Verver J."/>
            <person name="Yang W.-C."/>
            <person name="Schijlen E."/>
            <person name="Repin R."/>
            <person name="Schilthuizen M."/>
            <person name="Schranz E."/>
            <person name="Heidstra R."/>
            <person name="Miyata K."/>
            <person name="Fedorova E."/>
            <person name="Kohlen W."/>
            <person name="Bisseling T."/>
            <person name="Smit S."/>
            <person name="Geurts R."/>
        </authorList>
    </citation>
    <scope>NUCLEOTIDE SEQUENCE [LARGE SCALE GENOMIC DNA]</scope>
    <source>
        <strain evidence="3">cv. RG33-2</strain>
    </source>
</reference>
<dbReference type="Gene3D" id="3.60.10.10">
    <property type="entry name" value="Endonuclease/exonuclease/phosphatase"/>
    <property type="match status" value="1"/>
</dbReference>
<protein>
    <submittedName>
        <fullName evidence="2">Endonuclease/exonuclease/phosphatase</fullName>
    </submittedName>
</protein>
<keyword evidence="2" id="KW-0255">Endonuclease</keyword>
<keyword evidence="1" id="KW-0812">Transmembrane</keyword>
<keyword evidence="1" id="KW-0472">Membrane</keyword>
<dbReference type="PANTHER" id="PTHR33710">
    <property type="entry name" value="BNAC02G09200D PROTEIN"/>
    <property type="match status" value="1"/>
</dbReference>
<dbReference type="GO" id="GO:0004527">
    <property type="term" value="F:exonuclease activity"/>
    <property type="evidence" value="ECO:0007669"/>
    <property type="project" value="UniProtKB-KW"/>
</dbReference>
<keyword evidence="2" id="KW-0540">Nuclease</keyword>
<dbReference type="GO" id="GO:0004519">
    <property type="term" value="F:endonuclease activity"/>
    <property type="evidence" value="ECO:0007669"/>
    <property type="project" value="UniProtKB-KW"/>
</dbReference>
<keyword evidence="2" id="KW-0378">Hydrolase</keyword>
<dbReference type="SUPFAM" id="SSF56219">
    <property type="entry name" value="DNase I-like"/>
    <property type="match status" value="1"/>
</dbReference>
<dbReference type="STRING" id="63057.A0A2P5ADL9"/>
<accession>A0A2P5ADL9</accession>
<evidence type="ECO:0000256" key="1">
    <source>
        <dbReference type="SAM" id="Phobius"/>
    </source>
</evidence>
<evidence type="ECO:0000313" key="3">
    <source>
        <dbReference type="Proteomes" id="UP000237000"/>
    </source>
</evidence>
<keyword evidence="3" id="KW-1185">Reference proteome</keyword>
<dbReference type="OrthoDB" id="1194645at2759"/>
<gene>
    <name evidence="2" type="ORF">TorRG33x02_352950</name>
</gene>
<organism evidence="2 3">
    <name type="scientific">Trema orientale</name>
    <name type="common">Charcoal tree</name>
    <name type="synonym">Celtis orientalis</name>
    <dbReference type="NCBI Taxonomy" id="63057"/>
    <lineage>
        <taxon>Eukaryota</taxon>
        <taxon>Viridiplantae</taxon>
        <taxon>Streptophyta</taxon>
        <taxon>Embryophyta</taxon>
        <taxon>Tracheophyta</taxon>
        <taxon>Spermatophyta</taxon>
        <taxon>Magnoliopsida</taxon>
        <taxon>eudicotyledons</taxon>
        <taxon>Gunneridae</taxon>
        <taxon>Pentapetalae</taxon>
        <taxon>rosids</taxon>
        <taxon>fabids</taxon>
        <taxon>Rosales</taxon>
        <taxon>Cannabaceae</taxon>
        <taxon>Trema</taxon>
    </lineage>
</organism>
<dbReference type="EMBL" id="JXTC01000924">
    <property type="protein sequence ID" value="PON34637.1"/>
    <property type="molecule type" value="Genomic_DNA"/>
</dbReference>
<comment type="caution">
    <text evidence="2">The sequence shown here is derived from an EMBL/GenBank/DDBJ whole genome shotgun (WGS) entry which is preliminary data.</text>
</comment>
<sequence length="270" mass="30888">MLGHFQLFGFFVRLLFPTSRLLLLILNTFQHLSCLMAVCFLLVLCDYIARRDLWDSLYSLHVAGPWLALEDFNSVMGAHETTGVLKRQSCEDFRAGVTICNLNDLDSQGPFYTWRGFRRGKIVMSRLDRAFCNAEFIEQWQQVSSICLPRIHSDHHPLLLSSSKASPSGPRPFRFQGMWLSHPTFNELVSTVWSRPSFGSPSTLLEKKLKDLKQELKVWNWQVFGDLRVNISKASERVSTIQDRLANEGLSDSLLFQEIEALTSLDSLLS</sequence>
<dbReference type="AlphaFoldDB" id="A0A2P5ADL9"/>
<feature type="transmembrane region" description="Helical" evidence="1">
    <location>
        <begin position="20"/>
        <end position="44"/>
    </location>
</feature>
<keyword evidence="1" id="KW-1133">Transmembrane helix</keyword>
<dbReference type="InterPro" id="IPR036691">
    <property type="entry name" value="Endo/exonu/phosph_ase_sf"/>
</dbReference>